<evidence type="ECO:0000313" key="8">
    <source>
        <dbReference type="EMBL" id="MBK1877213.1"/>
    </source>
</evidence>
<dbReference type="PANTHER" id="PTHR11051:SF14">
    <property type="entry name" value="MALTOSE PHOSPHORYLASE"/>
    <property type="match status" value="1"/>
</dbReference>
<accession>A0A934RVM1</accession>
<dbReference type="InterPro" id="IPR008928">
    <property type="entry name" value="6-hairpin_glycosidase_sf"/>
</dbReference>
<dbReference type="Gene3D" id="2.70.98.40">
    <property type="entry name" value="Glycoside hydrolase, family 65, N-terminal domain"/>
    <property type="match status" value="1"/>
</dbReference>
<feature type="domain" description="Glycoside hydrolase family 65 C-terminal" evidence="6">
    <location>
        <begin position="693"/>
        <end position="753"/>
    </location>
</feature>
<sequence length="803" mass="91492">MAKTAHRYLEIAPWVVEERGFNEERSEVSESIFALANEFMGVRGSFEEGYSGQTTQGSFFNGIYESGEHIYSTKFKGFADGWTYMVNSVDWLYTRIRLDDELLDLAKISFRDFSRKVDMRTGIVERSFVWDSASGKSIRIKFERMLSMHTSHLGVQQISLEAINFTGVVEIDVGLDFGVTYNLRQSQPWSLLKHEASSTHAASLGRTSSSGHRVFSSLHLKTSRDVETSTFHLDRLVGATVKMELEPNKVETITRIAANHSEKDSDLSDDTVWTSGFLKLKAEKNTTWESALKNQRSYWESVWKQVDVTIEGDDENQQGFRFCIFHLLQTYRGEDPRHNIGAKGLTGEHYWGVTWWDTETYCLPFYLFNNRRAAKNLVTYRHHTLPGAQKRARELHLEGARYPMCTIDGDEICDVWQHGDLEIHVSAAIAYGIWKYVHITGDKEFLRDHGAEILIEVARFYASRGGWGQRTGKFGYWGVMGPDEMHTMVNNNAYTNILAKKSFEWALEVLDELSKEAPEALSAIKAKTKLQEAELSDWKKKAENMDTMLDESSGIFEQHEGFFNMPHIDYLDIPDDQFPVQKKWPYVDLFRFDLIKQPDVLLFFFLFGSEYSEEALEKNLDYYEPRCSHESSLSPAIHSILSARLGRHKKAYEYARYSSRLDLDDYNNNTCEGLHVTSMAGAWMNLVYGFGGMKTDGDILSFCPTLPASWNGFGFKIHVEDDAVLSVKINTETVSFKLEGTGFIKISVFSELYSVTSDGICIPLPNTHRDQTGIQNPVEEGASGAKPKDRTDGLNLARQATYT</sequence>
<dbReference type="SUPFAM" id="SSF74650">
    <property type="entry name" value="Galactose mutarotase-like"/>
    <property type="match status" value="1"/>
</dbReference>
<dbReference type="GO" id="GO:0005975">
    <property type="term" value="P:carbohydrate metabolic process"/>
    <property type="evidence" value="ECO:0007669"/>
    <property type="project" value="InterPro"/>
</dbReference>
<proteinExistence type="inferred from homology"/>
<evidence type="ECO:0000313" key="9">
    <source>
        <dbReference type="Proteomes" id="UP000617628"/>
    </source>
</evidence>
<dbReference type="GO" id="GO:0030246">
    <property type="term" value="F:carbohydrate binding"/>
    <property type="evidence" value="ECO:0007669"/>
    <property type="project" value="InterPro"/>
</dbReference>
<dbReference type="InterPro" id="IPR011013">
    <property type="entry name" value="Gal_mutarotase_sf_dom"/>
</dbReference>
<dbReference type="PIRSF" id="PIRSF036289">
    <property type="entry name" value="Glycosyl_hydrolase_malt_phosph"/>
    <property type="match status" value="1"/>
</dbReference>
<dbReference type="Gene3D" id="2.60.420.10">
    <property type="entry name" value="Maltose phosphorylase, domain 3"/>
    <property type="match status" value="1"/>
</dbReference>
<dbReference type="Pfam" id="PF03633">
    <property type="entry name" value="Glyco_hydro_65C"/>
    <property type="match status" value="1"/>
</dbReference>
<evidence type="ECO:0000256" key="1">
    <source>
        <dbReference type="ARBA" id="ARBA00006768"/>
    </source>
</evidence>
<dbReference type="GO" id="GO:0004553">
    <property type="term" value="F:hydrolase activity, hydrolyzing O-glycosyl compounds"/>
    <property type="evidence" value="ECO:0007669"/>
    <property type="project" value="TreeGrafter"/>
</dbReference>
<dbReference type="InterPro" id="IPR012341">
    <property type="entry name" value="6hp_glycosidase-like_sf"/>
</dbReference>
<dbReference type="EMBL" id="JAENIL010000016">
    <property type="protein sequence ID" value="MBK1877213.1"/>
    <property type="molecule type" value="Genomic_DNA"/>
</dbReference>
<protein>
    <recommendedName>
        <fullName evidence="10">Family 65 glycosyl hydrolase</fullName>
    </recommendedName>
</protein>
<evidence type="ECO:0000259" key="6">
    <source>
        <dbReference type="Pfam" id="PF03633"/>
    </source>
</evidence>
<dbReference type="InterPro" id="IPR017045">
    <property type="entry name" value="Malt_Pase/Glycosyl_Hdrlase"/>
</dbReference>
<dbReference type="InterPro" id="IPR037018">
    <property type="entry name" value="GH65_N"/>
</dbReference>
<gene>
    <name evidence="8" type="ORF">JIN87_10055</name>
</gene>
<feature type="region of interest" description="Disordered" evidence="4">
    <location>
        <begin position="771"/>
        <end position="794"/>
    </location>
</feature>
<evidence type="ECO:0000256" key="2">
    <source>
        <dbReference type="PIRSR" id="PIRSR036289-50"/>
    </source>
</evidence>
<evidence type="ECO:0000256" key="3">
    <source>
        <dbReference type="PIRSR" id="PIRSR036289-51"/>
    </source>
</evidence>
<dbReference type="Proteomes" id="UP000617628">
    <property type="component" value="Unassembled WGS sequence"/>
</dbReference>
<dbReference type="InterPro" id="IPR005194">
    <property type="entry name" value="Glyco_hydro_65_C"/>
</dbReference>
<keyword evidence="9" id="KW-1185">Reference proteome</keyword>
<dbReference type="InterPro" id="IPR005195">
    <property type="entry name" value="Glyco_hydro_65_M"/>
</dbReference>
<evidence type="ECO:0008006" key="10">
    <source>
        <dbReference type="Google" id="ProtNLM"/>
    </source>
</evidence>
<dbReference type="GO" id="GO:0016757">
    <property type="term" value="F:glycosyltransferase activity"/>
    <property type="evidence" value="ECO:0007669"/>
    <property type="project" value="UniProtKB-ARBA"/>
</dbReference>
<name>A0A934RVM1_9BACT</name>
<feature type="binding site" evidence="3">
    <location>
        <begin position="596"/>
        <end position="597"/>
    </location>
    <ligand>
        <name>substrate</name>
    </ligand>
</feature>
<feature type="active site" description="Proton donor" evidence="2">
    <location>
        <position position="484"/>
    </location>
</feature>
<dbReference type="Pfam" id="PF03632">
    <property type="entry name" value="Glyco_hydro_65m"/>
    <property type="match status" value="1"/>
</dbReference>
<evidence type="ECO:0000259" key="5">
    <source>
        <dbReference type="Pfam" id="PF03632"/>
    </source>
</evidence>
<dbReference type="RefSeq" id="WP_200355429.1">
    <property type="nucleotide sequence ID" value="NZ_JAENIL010000016.1"/>
</dbReference>
<dbReference type="Gene3D" id="1.50.10.10">
    <property type="match status" value="1"/>
</dbReference>
<comment type="similarity">
    <text evidence="1">Belongs to the glycosyl hydrolase 65 family.</text>
</comment>
<dbReference type="AlphaFoldDB" id="A0A934RVM1"/>
<feature type="binding site" evidence="3">
    <location>
        <begin position="356"/>
        <end position="357"/>
    </location>
    <ligand>
        <name>substrate</name>
    </ligand>
</feature>
<feature type="domain" description="Glycoside hydrolase family 65 N-terminal" evidence="7">
    <location>
        <begin position="18"/>
        <end position="261"/>
    </location>
</feature>
<organism evidence="8 9">
    <name type="scientific">Pelagicoccus mobilis</name>
    <dbReference type="NCBI Taxonomy" id="415221"/>
    <lineage>
        <taxon>Bacteria</taxon>
        <taxon>Pseudomonadati</taxon>
        <taxon>Verrucomicrobiota</taxon>
        <taxon>Opitutia</taxon>
        <taxon>Puniceicoccales</taxon>
        <taxon>Pelagicoccaceae</taxon>
        <taxon>Pelagicoccus</taxon>
    </lineage>
</organism>
<dbReference type="PANTHER" id="PTHR11051">
    <property type="entry name" value="GLYCOSYL HYDROLASE-RELATED"/>
    <property type="match status" value="1"/>
</dbReference>
<evidence type="ECO:0000256" key="4">
    <source>
        <dbReference type="SAM" id="MobiDB-lite"/>
    </source>
</evidence>
<dbReference type="InterPro" id="IPR005196">
    <property type="entry name" value="Glyco_hydro_65_N"/>
</dbReference>
<dbReference type="SUPFAM" id="SSF48208">
    <property type="entry name" value="Six-hairpin glycosidases"/>
    <property type="match status" value="1"/>
</dbReference>
<feature type="domain" description="Glycoside hydrolase family 65 central catalytic" evidence="5">
    <location>
        <begin position="321"/>
        <end position="684"/>
    </location>
</feature>
<comment type="caution">
    <text evidence="8">The sequence shown here is derived from an EMBL/GenBank/DDBJ whole genome shotgun (WGS) entry which is preliminary data.</text>
</comment>
<dbReference type="Pfam" id="PF03636">
    <property type="entry name" value="Glyco_hydro_65N"/>
    <property type="match status" value="1"/>
</dbReference>
<reference evidence="8" key="1">
    <citation type="submission" date="2021-01" db="EMBL/GenBank/DDBJ databases">
        <title>Modified the classification status of verrucomicrobia.</title>
        <authorList>
            <person name="Feng X."/>
        </authorList>
    </citation>
    <scope>NUCLEOTIDE SEQUENCE</scope>
    <source>
        <strain evidence="8">KCTC 13126</strain>
    </source>
</reference>
<evidence type="ECO:0000259" key="7">
    <source>
        <dbReference type="Pfam" id="PF03636"/>
    </source>
</evidence>